<feature type="compositionally biased region" description="Low complexity" evidence="1">
    <location>
        <begin position="202"/>
        <end position="213"/>
    </location>
</feature>
<reference evidence="3" key="1">
    <citation type="submission" date="2023-06" db="EMBL/GenBank/DDBJ databases">
        <title>Genome-scale phylogeny and comparative genomics of the fungal order Sordariales.</title>
        <authorList>
            <consortium name="Lawrence Berkeley National Laboratory"/>
            <person name="Hensen N."/>
            <person name="Bonometti L."/>
            <person name="Westerberg I."/>
            <person name="Brannstrom I.O."/>
            <person name="Guillou S."/>
            <person name="Cros-Aarteil S."/>
            <person name="Calhoun S."/>
            <person name="Haridas S."/>
            <person name="Kuo A."/>
            <person name="Mondo S."/>
            <person name="Pangilinan J."/>
            <person name="Riley R."/>
            <person name="Labutti K."/>
            <person name="Andreopoulos B."/>
            <person name="Lipzen A."/>
            <person name="Chen C."/>
            <person name="Yanf M."/>
            <person name="Daum C."/>
            <person name="Ng V."/>
            <person name="Clum A."/>
            <person name="Steindorff A."/>
            <person name="Ohm R."/>
            <person name="Martin F."/>
            <person name="Silar P."/>
            <person name="Natvig D."/>
            <person name="Lalanne C."/>
            <person name="Gautier V."/>
            <person name="Ament-Velasquez S.L."/>
            <person name="Kruys A."/>
            <person name="Hutchinson M.I."/>
            <person name="Powell A.J."/>
            <person name="Barry K."/>
            <person name="Miller A.N."/>
            <person name="Grigoriev I.V."/>
            <person name="Debuchy R."/>
            <person name="Gladieux P."/>
            <person name="Thoren M.H."/>
            <person name="Johannesson H."/>
        </authorList>
    </citation>
    <scope>NUCLEOTIDE SEQUENCE</scope>
    <source>
        <strain evidence="3">PSN4</strain>
    </source>
</reference>
<feature type="compositionally biased region" description="Basic and acidic residues" evidence="1">
    <location>
        <begin position="284"/>
        <end position="296"/>
    </location>
</feature>
<dbReference type="PANTHER" id="PTHR39468:SF1">
    <property type="entry name" value="MTF2-LIKE C-TERMINAL DOMAIN-CONTAINING PROTEIN"/>
    <property type="match status" value="1"/>
</dbReference>
<dbReference type="EMBL" id="MU839838">
    <property type="protein sequence ID" value="KAK1752844.1"/>
    <property type="molecule type" value="Genomic_DNA"/>
</dbReference>
<feature type="region of interest" description="Disordered" evidence="1">
    <location>
        <begin position="191"/>
        <end position="243"/>
    </location>
</feature>
<dbReference type="Pfam" id="PF19189">
    <property type="entry name" value="Mtf2"/>
    <property type="match status" value="1"/>
</dbReference>
<feature type="compositionally biased region" description="Polar residues" evidence="1">
    <location>
        <begin position="217"/>
        <end position="227"/>
    </location>
</feature>
<proteinExistence type="predicted"/>
<feature type="domain" description="Mtf2-like C-terminal" evidence="2">
    <location>
        <begin position="239"/>
        <end position="407"/>
    </location>
</feature>
<evidence type="ECO:0000259" key="2">
    <source>
        <dbReference type="Pfam" id="PF19189"/>
    </source>
</evidence>
<dbReference type="InterPro" id="IPR043837">
    <property type="entry name" value="Mtf2-like_C"/>
</dbReference>
<organism evidence="3 4">
    <name type="scientific">Echria macrotheca</name>
    <dbReference type="NCBI Taxonomy" id="438768"/>
    <lineage>
        <taxon>Eukaryota</taxon>
        <taxon>Fungi</taxon>
        <taxon>Dikarya</taxon>
        <taxon>Ascomycota</taxon>
        <taxon>Pezizomycotina</taxon>
        <taxon>Sordariomycetes</taxon>
        <taxon>Sordariomycetidae</taxon>
        <taxon>Sordariales</taxon>
        <taxon>Schizotheciaceae</taxon>
        <taxon>Echria</taxon>
    </lineage>
</organism>
<feature type="region of interest" description="Disordered" evidence="1">
    <location>
        <begin position="113"/>
        <end position="171"/>
    </location>
</feature>
<name>A0AAJ0B6Y2_9PEZI</name>
<accession>A0AAJ0B6Y2</accession>
<evidence type="ECO:0000313" key="4">
    <source>
        <dbReference type="Proteomes" id="UP001239445"/>
    </source>
</evidence>
<feature type="region of interest" description="Disordered" evidence="1">
    <location>
        <begin position="274"/>
        <end position="296"/>
    </location>
</feature>
<sequence length="451" mass="50391">MSGTLLPFLYQTRTLQRLGSKHIPIRVQSASFHRTVLSQTRRTRRPSANAIPFELPPGMEHGPARTEDGETSTITPQEQKAFDRIFQEIAARGISKPSPQEPSQTALGRLLQRVESQQQSTTNNISIVPQHASTPASKSWRPMIQSIDPMDPASTRTAADGRSRALSRFPPSLRKAAREALGVFETERAIGVSGQGDEGSDAASQATESTTEAVGDNLQSRSAQSTRVDVEQTRRKERTRVENKLRAARSDVELWDVLENEVFTIVDKLGMSAKTKPKQKQARRKEETATGDDHGQEKLSMEIYGPLFPGYLVKALQLLDQAFVRSSPLVLNILPRVRELGTMSYVLGVSTPFYNALGQIYWTRYGDSEAVFNLFKEMRQAGLHYDETTLRLAQDIEHTLHSSVEGNKGPFLEEVVNLPEFEFSLLPEASRWSSTIYGQIRQRNETTSFSS</sequence>
<feature type="region of interest" description="Disordered" evidence="1">
    <location>
        <begin position="49"/>
        <end position="74"/>
    </location>
</feature>
<gene>
    <name evidence="3" type="ORF">QBC47DRAFT_304942</name>
</gene>
<dbReference type="GO" id="GO:0005739">
    <property type="term" value="C:mitochondrion"/>
    <property type="evidence" value="ECO:0007669"/>
    <property type="project" value="InterPro"/>
</dbReference>
<comment type="caution">
    <text evidence="3">The sequence shown here is derived from an EMBL/GenBank/DDBJ whole genome shotgun (WGS) entry which is preliminary data.</text>
</comment>
<dbReference type="AlphaFoldDB" id="A0AAJ0B6Y2"/>
<dbReference type="Proteomes" id="UP001239445">
    <property type="component" value="Unassembled WGS sequence"/>
</dbReference>
<evidence type="ECO:0000256" key="1">
    <source>
        <dbReference type="SAM" id="MobiDB-lite"/>
    </source>
</evidence>
<feature type="compositionally biased region" description="Polar residues" evidence="1">
    <location>
        <begin position="114"/>
        <end position="137"/>
    </location>
</feature>
<keyword evidence="4" id="KW-1185">Reference proteome</keyword>
<feature type="compositionally biased region" description="Basic and acidic residues" evidence="1">
    <location>
        <begin position="228"/>
        <end position="243"/>
    </location>
</feature>
<dbReference type="PANTHER" id="PTHR39468">
    <property type="entry name" value="CHROMOSOME 7, WHOLE GENOME SHOTGUN SEQUENCE"/>
    <property type="match status" value="1"/>
</dbReference>
<dbReference type="InterPro" id="IPR040009">
    <property type="entry name" value="Mtf2/C5D6.12-like"/>
</dbReference>
<evidence type="ECO:0000313" key="3">
    <source>
        <dbReference type="EMBL" id="KAK1752844.1"/>
    </source>
</evidence>
<protein>
    <recommendedName>
        <fullName evidence="2">Mtf2-like C-terminal domain-containing protein</fullName>
    </recommendedName>
</protein>